<evidence type="ECO:0000313" key="2">
    <source>
        <dbReference type="Proteomes" id="UP000789860"/>
    </source>
</evidence>
<dbReference type="Proteomes" id="UP000789860">
    <property type="component" value="Unassembled WGS sequence"/>
</dbReference>
<feature type="non-terminal residue" evidence="1">
    <location>
        <position position="1"/>
    </location>
</feature>
<evidence type="ECO:0000313" key="1">
    <source>
        <dbReference type="EMBL" id="CAG8628344.1"/>
    </source>
</evidence>
<comment type="caution">
    <text evidence="1">The sequence shown here is derived from an EMBL/GenBank/DDBJ whole genome shotgun (WGS) entry which is preliminary data.</text>
</comment>
<sequence>IGKINNDLFTYFDELIDKKFELSTLTSLKTTISDSKILPIELKEILIRKINKRIEQKKEYNTIEQKILNEKNIDKLNSMEDDIINAKHLIDTQKQDLFNKRDNQIKELKKDKEFERLKQEILDTNLIKRYNDLVERISNEKDIIKLEDKNLYDIEIGNINESLLEGENTRERLHIIRRNRLDSLLNNEENETYDTIKLRISELESIPKQPKRPLPIEDEEDIPTRNIDKASESRNLIGDSVRQINYIISEYKKTLSDDDKRFFNRVKTSNVRQMIKVAYEKSLDKRSLLNVFYNIWVLSKDDRFLLSKGFTKKKIQEGKKLSEDINDYLYANTKRLRNMELPRLKKKSGFNMETRPRIYLKSTQSFLMNPLGFPEEKIDNIKNVQVIIDQYKKSLSNPFDILEKDINTLQDTLTEYMLNYNSEDEKKKYLDKITRILLKGEIKPEDDDIIDIFNSFDFIY</sequence>
<dbReference type="EMBL" id="CAJVPM010019134">
    <property type="protein sequence ID" value="CAG8628344.1"/>
    <property type="molecule type" value="Genomic_DNA"/>
</dbReference>
<organism evidence="1 2">
    <name type="scientific">Scutellospora calospora</name>
    <dbReference type="NCBI Taxonomy" id="85575"/>
    <lineage>
        <taxon>Eukaryota</taxon>
        <taxon>Fungi</taxon>
        <taxon>Fungi incertae sedis</taxon>
        <taxon>Mucoromycota</taxon>
        <taxon>Glomeromycotina</taxon>
        <taxon>Glomeromycetes</taxon>
        <taxon>Diversisporales</taxon>
        <taxon>Gigasporaceae</taxon>
        <taxon>Scutellospora</taxon>
    </lineage>
</organism>
<proteinExistence type="predicted"/>
<reference evidence="1" key="1">
    <citation type="submission" date="2021-06" db="EMBL/GenBank/DDBJ databases">
        <authorList>
            <person name="Kallberg Y."/>
            <person name="Tangrot J."/>
            <person name="Rosling A."/>
        </authorList>
    </citation>
    <scope>NUCLEOTIDE SEQUENCE</scope>
    <source>
        <strain evidence="1">AU212A</strain>
    </source>
</reference>
<accession>A0ACA9N1I8</accession>
<gene>
    <name evidence="1" type="ORF">SCALOS_LOCUS7882</name>
</gene>
<keyword evidence="2" id="KW-1185">Reference proteome</keyword>
<name>A0ACA9N1I8_9GLOM</name>
<protein>
    <submittedName>
        <fullName evidence="1">11023_t:CDS:1</fullName>
    </submittedName>
</protein>